<gene>
    <name evidence="2" type="ORF">UW79_C0031G0014</name>
</gene>
<protein>
    <submittedName>
        <fullName evidence="2">Uncharacterized protein</fullName>
    </submittedName>
</protein>
<sequence length="79" mass="8823">MPVESPTIEKESSSEKTERKVELKEIAELEEPIKKIIEKILPRIESGDYGLIVGDDSSGRIPARILEGFIKRICEANGL</sequence>
<evidence type="ECO:0000256" key="1">
    <source>
        <dbReference type="SAM" id="MobiDB-lite"/>
    </source>
</evidence>
<dbReference type="AlphaFoldDB" id="A0A0G1N9Q1"/>
<feature type="compositionally biased region" description="Basic and acidic residues" evidence="1">
    <location>
        <begin position="7"/>
        <end position="21"/>
    </location>
</feature>
<evidence type="ECO:0000313" key="2">
    <source>
        <dbReference type="EMBL" id="KKT80934.1"/>
    </source>
</evidence>
<dbReference type="Proteomes" id="UP000034032">
    <property type="component" value="Unassembled WGS sequence"/>
</dbReference>
<proteinExistence type="predicted"/>
<comment type="caution">
    <text evidence="2">The sequence shown here is derived from an EMBL/GenBank/DDBJ whole genome shotgun (WGS) entry which is preliminary data.</text>
</comment>
<name>A0A0G1N9Q1_9BACT</name>
<dbReference type="EMBL" id="LCJR01000031">
    <property type="protein sequence ID" value="KKT80934.1"/>
    <property type="molecule type" value="Genomic_DNA"/>
</dbReference>
<reference evidence="2 3" key="1">
    <citation type="journal article" date="2015" name="Nature">
        <title>rRNA introns, odd ribosomes, and small enigmatic genomes across a large radiation of phyla.</title>
        <authorList>
            <person name="Brown C.T."/>
            <person name="Hug L.A."/>
            <person name="Thomas B.C."/>
            <person name="Sharon I."/>
            <person name="Castelle C.J."/>
            <person name="Singh A."/>
            <person name="Wilkins M.J."/>
            <person name="Williams K.H."/>
            <person name="Banfield J.F."/>
        </authorList>
    </citation>
    <scope>NUCLEOTIDE SEQUENCE [LARGE SCALE GENOMIC DNA]</scope>
</reference>
<accession>A0A0G1N9Q1</accession>
<feature type="region of interest" description="Disordered" evidence="1">
    <location>
        <begin position="1"/>
        <end position="21"/>
    </location>
</feature>
<evidence type="ECO:0000313" key="3">
    <source>
        <dbReference type="Proteomes" id="UP000034032"/>
    </source>
</evidence>
<organism evidence="2 3">
    <name type="scientific">Candidatus Yanofskybacteria bacterium GW2011_GWA2_44_9</name>
    <dbReference type="NCBI Taxonomy" id="1619025"/>
    <lineage>
        <taxon>Bacteria</taxon>
        <taxon>Candidatus Yanofskyibacteriota</taxon>
    </lineage>
</organism>